<accession>A0A7Z2VV60</accession>
<reference evidence="8 9" key="1">
    <citation type="submission" date="2020-04" db="EMBL/GenBank/DDBJ databases">
        <title>Genome sequencing of novel species.</title>
        <authorList>
            <person name="Heo J."/>
            <person name="Kim S.-J."/>
            <person name="Kim J.-S."/>
            <person name="Hong S.-B."/>
            <person name="Kwon S.-W."/>
        </authorList>
    </citation>
    <scope>NUCLEOTIDE SEQUENCE [LARGE SCALE GENOMIC DNA]</scope>
    <source>
        <strain evidence="8 9">GN2-R2</strain>
    </source>
</reference>
<dbReference type="PANTHER" id="PTHR32060">
    <property type="entry name" value="TAIL-SPECIFIC PROTEASE"/>
    <property type="match status" value="1"/>
</dbReference>
<dbReference type="InterPro" id="IPR006311">
    <property type="entry name" value="TAT_signal"/>
</dbReference>
<dbReference type="PROSITE" id="PS50106">
    <property type="entry name" value="PDZ"/>
    <property type="match status" value="1"/>
</dbReference>
<keyword evidence="4 5" id="KW-0720">Serine protease</keyword>
<dbReference type="CDD" id="cd07560">
    <property type="entry name" value="Peptidase_S41_CPP"/>
    <property type="match status" value="1"/>
</dbReference>
<dbReference type="EMBL" id="CP051685">
    <property type="protein sequence ID" value="QJD99571.1"/>
    <property type="molecule type" value="Genomic_DNA"/>
</dbReference>
<dbReference type="InterPro" id="IPR001478">
    <property type="entry name" value="PDZ"/>
</dbReference>
<feature type="signal peptide" evidence="6">
    <location>
        <begin position="1"/>
        <end position="38"/>
    </location>
</feature>
<dbReference type="InterPro" id="IPR036034">
    <property type="entry name" value="PDZ_sf"/>
</dbReference>
<dbReference type="SUPFAM" id="SSF50156">
    <property type="entry name" value="PDZ domain-like"/>
    <property type="match status" value="1"/>
</dbReference>
<keyword evidence="3 5" id="KW-0378">Hydrolase</keyword>
<dbReference type="NCBIfam" id="TIGR00225">
    <property type="entry name" value="prc"/>
    <property type="match status" value="1"/>
</dbReference>
<dbReference type="InterPro" id="IPR005151">
    <property type="entry name" value="Tail-specific_protease"/>
</dbReference>
<feature type="domain" description="PDZ" evidence="7">
    <location>
        <begin position="116"/>
        <end position="190"/>
    </location>
</feature>
<dbReference type="InterPro" id="IPR041489">
    <property type="entry name" value="PDZ_6"/>
</dbReference>
<dbReference type="GO" id="GO:0008236">
    <property type="term" value="F:serine-type peptidase activity"/>
    <property type="evidence" value="ECO:0007669"/>
    <property type="project" value="UniProtKB-KW"/>
</dbReference>
<keyword evidence="9" id="KW-1185">Reference proteome</keyword>
<evidence type="ECO:0000313" key="9">
    <source>
        <dbReference type="Proteomes" id="UP000502415"/>
    </source>
</evidence>
<keyword evidence="6" id="KW-0732">Signal</keyword>
<evidence type="ECO:0000256" key="6">
    <source>
        <dbReference type="SAM" id="SignalP"/>
    </source>
</evidence>
<name>A0A7Z2VV60_9BURK</name>
<dbReference type="InterPro" id="IPR029045">
    <property type="entry name" value="ClpP/crotonase-like_dom_sf"/>
</dbReference>
<organism evidence="8 9">
    <name type="scientific">Massilia forsythiae</name>
    <dbReference type="NCBI Taxonomy" id="2728020"/>
    <lineage>
        <taxon>Bacteria</taxon>
        <taxon>Pseudomonadati</taxon>
        <taxon>Pseudomonadota</taxon>
        <taxon>Betaproteobacteria</taxon>
        <taxon>Burkholderiales</taxon>
        <taxon>Oxalobacteraceae</taxon>
        <taxon>Telluria group</taxon>
        <taxon>Massilia</taxon>
    </lineage>
</organism>
<dbReference type="SMART" id="SM00228">
    <property type="entry name" value="PDZ"/>
    <property type="match status" value="1"/>
</dbReference>
<dbReference type="Pfam" id="PF22694">
    <property type="entry name" value="CtpB_N-like"/>
    <property type="match status" value="1"/>
</dbReference>
<evidence type="ECO:0000313" key="8">
    <source>
        <dbReference type="EMBL" id="QJD99571.1"/>
    </source>
</evidence>
<dbReference type="SUPFAM" id="SSF52096">
    <property type="entry name" value="ClpP/crotonase"/>
    <property type="match status" value="1"/>
</dbReference>
<dbReference type="RefSeq" id="WP_169434509.1">
    <property type="nucleotide sequence ID" value="NZ_CP051685.1"/>
</dbReference>
<dbReference type="PANTHER" id="PTHR32060:SF30">
    <property type="entry name" value="CARBOXY-TERMINAL PROCESSING PROTEASE CTPA"/>
    <property type="match status" value="1"/>
</dbReference>
<dbReference type="InterPro" id="IPR055210">
    <property type="entry name" value="CtpA/B_N"/>
</dbReference>
<dbReference type="GO" id="GO:0030288">
    <property type="term" value="C:outer membrane-bounded periplasmic space"/>
    <property type="evidence" value="ECO:0007669"/>
    <property type="project" value="TreeGrafter"/>
</dbReference>
<evidence type="ECO:0000256" key="2">
    <source>
        <dbReference type="ARBA" id="ARBA00022670"/>
    </source>
</evidence>
<sequence>MTSTTKHLMQRRHGWQRAAAAALAAGATLLIAGMPAQAEDTPPTRGAAEPPAATVQTLSAPLALPQAEVEKLLSAYALIKRNYVGQADDNKLFDGAIAGMLASLDAHSQYLNKDDMRELDRTNTGRYVGVGIEVEVDRDRMRVVSSAEDSPAERAGIAAGDILVAIDGKAIAGLSNTEVARRMHGAPGSVVALGVARGNRLRTLRLTRAALNNATVRVSMAAPGLAWIRVAEFGGATGAELAAALKKLDAAKEAPRGLILDLRNDPGGLVSAGVAVAGAFLEPGTELFSARGQVAGANATVTVDQRYYQEPGEADVLAGLPAWTRSVPLTVLVNGASASAAELVAGALQDQRRATVVGTQTFGKGSIQSVIPLGPDSGIKFTVARYFTPKGREIQAQGVTPDIVVAPKAGAQDDLLLRESDLANHLPASTGASAAPTAVGHNPVESTRMFGTRDDKALQAAVALLAPQTRSTPTLAGLLRKWGEELKPGNAGGAP</sequence>
<dbReference type="Gene3D" id="2.30.42.10">
    <property type="match status" value="1"/>
</dbReference>
<dbReference type="GO" id="GO:0004175">
    <property type="term" value="F:endopeptidase activity"/>
    <property type="evidence" value="ECO:0007669"/>
    <property type="project" value="TreeGrafter"/>
</dbReference>
<gene>
    <name evidence="8" type="ORF">HH212_05670</name>
</gene>
<evidence type="ECO:0000256" key="3">
    <source>
        <dbReference type="ARBA" id="ARBA00022801"/>
    </source>
</evidence>
<evidence type="ECO:0000256" key="1">
    <source>
        <dbReference type="ARBA" id="ARBA00009179"/>
    </source>
</evidence>
<dbReference type="SMART" id="SM00245">
    <property type="entry name" value="TSPc"/>
    <property type="match status" value="1"/>
</dbReference>
<dbReference type="GO" id="GO:0006508">
    <property type="term" value="P:proteolysis"/>
    <property type="evidence" value="ECO:0007669"/>
    <property type="project" value="UniProtKB-KW"/>
</dbReference>
<protein>
    <submittedName>
        <fullName evidence="8">S41 family peptidase</fullName>
    </submittedName>
</protein>
<evidence type="ECO:0000259" key="7">
    <source>
        <dbReference type="PROSITE" id="PS50106"/>
    </source>
</evidence>
<evidence type="ECO:0000256" key="5">
    <source>
        <dbReference type="RuleBase" id="RU004404"/>
    </source>
</evidence>
<dbReference type="KEGG" id="mfy:HH212_05670"/>
<dbReference type="Pfam" id="PF03572">
    <property type="entry name" value="Peptidase_S41"/>
    <property type="match status" value="1"/>
</dbReference>
<dbReference type="Gene3D" id="3.90.226.10">
    <property type="entry name" value="2-enoyl-CoA Hydratase, Chain A, domain 1"/>
    <property type="match status" value="1"/>
</dbReference>
<comment type="similarity">
    <text evidence="1 5">Belongs to the peptidase S41A family.</text>
</comment>
<dbReference type="GO" id="GO:0007165">
    <property type="term" value="P:signal transduction"/>
    <property type="evidence" value="ECO:0007669"/>
    <property type="project" value="TreeGrafter"/>
</dbReference>
<dbReference type="AlphaFoldDB" id="A0A7Z2VV60"/>
<dbReference type="PROSITE" id="PS51318">
    <property type="entry name" value="TAT"/>
    <property type="match status" value="1"/>
</dbReference>
<dbReference type="Pfam" id="PF17820">
    <property type="entry name" value="PDZ_6"/>
    <property type="match status" value="1"/>
</dbReference>
<feature type="chain" id="PRO_5031068631" evidence="6">
    <location>
        <begin position="39"/>
        <end position="495"/>
    </location>
</feature>
<proteinExistence type="inferred from homology"/>
<dbReference type="Proteomes" id="UP000502415">
    <property type="component" value="Chromosome"/>
</dbReference>
<dbReference type="Gene3D" id="3.30.750.44">
    <property type="match status" value="1"/>
</dbReference>
<evidence type="ECO:0000256" key="4">
    <source>
        <dbReference type="ARBA" id="ARBA00022825"/>
    </source>
</evidence>
<dbReference type="InterPro" id="IPR004447">
    <property type="entry name" value="Peptidase_S41A"/>
</dbReference>
<keyword evidence="2 5" id="KW-0645">Protease</keyword>